<reference evidence="2" key="1">
    <citation type="submission" date="2023-07" db="EMBL/GenBank/DDBJ databases">
        <title>Chryseobacterium sp. strain PBS4-4 Genome sequencing and assembly.</title>
        <authorList>
            <person name="Jung Y."/>
        </authorList>
    </citation>
    <scope>NUCLEOTIDE SEQUENCE [LARGE SCALE GENOMIC DNA]</scope>
    <source>
        <strain evidence="2">PBS4-4</strain>
    </source>
</reference>
<dbReference type="EMBL" id="JAOTEM010000001">
    <property type="protein sequence ID" value="MCU7617063.1"/>
    <property type="molecule type" value="Genomic_DNA"/>
</dbReference>
<accession>A0ABT2W506</accession>
<sequence>MNWGIIGNATSEGWGGKDIIMSVNPENSCIYYLKKVKLSKGDFRFRMNNDWGNSIGLNLDGSLVYDGYNLKISEDGLYDVVLDISIKSKPKYSVEKLD</sequence>
<dbReference type="Gene3D" id="2.60.40.3620">
    <property type="match status" value="1"/>
</dbReference>
<proteinExistence type="predicted"/>
<comment type="caution">
    <text evidence="1">The sequence shown here is derived from an EMBL/GenBank/DDBJ whole genome shotgun (WGS) entry which is preliminary data.</text>
</comment>
<keyword evidence="2" id="KW-1185">Reference proteome</keyword>
<evidence type="ECO:0000313" key="2">
    <source>
        <dbReference type="Proteomes" id="UP001208649"/>
    </source>
</evidence>
<protein>
    <submittedName>
        <fullName evidence="1">SusF/SusE family outer membrane protein</fullName>
    </submittedName>
</protein>
<evidence type="ECO:0000313" key="1">
    <source>
        <dbReference type="EMBL" id="MCU7617063.1"/>
    </source>
</evidence>
<organism evidence="1 2">
    <name type="scientific">Chryseobacterium edaphi</name>
    <dbReference type="NCBI Taxonomy" id="2976532"/>
    <lineage>
        <taxon>Bacteria</taxon>
        <taxon>Pseudomonadati</taxon>
        <taxon>Bacteroidota</taxon>
        <taxon>Flavobacteriia</taxon>
        <taxon>Flavobacteriales</taxon>
        <taxon>Weeksellaceae</taxon>
        <taxon>Chryseobacterium group</taxon>
        <taxon>Chryseobacterium</taxon>
    </lineage>
</organism>
<name>A0ABT2W506_9FLAO</name>
<dbReference type="Proteomes" id="UP001208649">
    <property type="component" value="Unassembled WGS sequence"/>
</dbReference>
<gene>
    <name evidence="1" type="ORF">NZ698_07625</name>
</gene>
<dbReference type="RefSeq" id="WP_263002480.1">
    <property type="nucleotide sequence ID" value="NZ_JAOTEM010000001.1"/>
</dbReference>